<dbReference type="Proteomes" id="UP000499080">
    <property type="component" value="Unassembled WGS sequence"/>
</dbReference>
<proteinExistence type="predicted"/>
<name>A0A4Y2AJY9_ARAVE</name>
<evidence type="ECO:0000313" key="1">
    <source>
        <dbReference type="EMBL" id="GBL79264.1"/>
    </source>
</evidence>
<gene>
    <name evidence="1" type="ORF">AVEN_92483_1</name>
</gene>
<organism evidence="1 2">
    <name type="scientific">Araneus ventricosus</name>
    <name type="common">Orbweaver spider</name>
    <name type="synonym">Epeira ventricosa</name>
    <dbReference type="NCBI Taxonomy" id="182803"/>
    <lineage>
        <taxon>Eukaryota</taxon>
        <taxon>Metazoa</taxon>
        <taxon>Ecdysozoa</taxon>
        <taxon>Arthropoda</taxon>
        <taxon>Chelicerata</taxon>
        <taxon>Arachnida</taxon>
        <taxon>Araneae</taxon>
        <taxon>Araneomorphae</taxon>
        <taxon>Entelegynae</taxon>
        <taxon>Araneoidea</taxon>
        <taxon>Araneidae</taxon>
        <taxon>Araneus</taxon>
    </lineage>
</organism>
<keyword evidence="2" id="KW-1185">Reference proteome</keyword>
<comment type="caution">
    <text evidence="1">The sequence shown here is derived from an EMBL/GenBank/DDBJ whole genome shotgun (WGS) entry which is preliminary data.</text>
</comment>
<accession>A0A4Y2AJY9</accession>
<sequence>MGNAPLRHSKSAAGEYSLCKCQKGYRAAEDMSGTFLVPRKQINCNSSKMFCIEHRNCQSQSKNFIKRWYEKLKRTVNVHHRKGAGRPSVSDEVVERVRETFTP</sequence>
<protein>
    <recommendedName>
        <fullName evidence="3">DUF4817 domain-containing protein</fullName>
    </recommendedName>
</protein>
<evidence type="ECO:0000313" key="2">
    <source>
        <dbReference type="Proteomes" id="UP000499080"/>
    </source>
</evidence>
<dbReference type="EMBL" id="BGPR01000018">
    <property type="protein sequence ID" value="GBL79264.1"/>
    <property type="molecule type" value="Genomic_DNA"/>
</dbReference>
<dbReference type="AlphaFoldDB" id="A0A4Y2AJY9"/>
<reference evidence="1 2" key="1">
    <citation type="journal article" date="2019" name="Sci. Rep.">
        <title>Orb-weaving spider Araneus ventricosus genome elucidates the spidroin gene catalogue.</title>
        <authorList>
            <person name="Kono N."/>
            <person name="Nakamura H."/>
            <person name="Ohtoshi R."/>
            <person name="Moran D.A.P."/>
            <person name="Shinohara A."/>
            <person name="Yoshida Y."/>
            <person name="Fujiwara M."/>
            <person name="Mori M."/>
            <person name="Tomita M."/>
            <person name="Arakawa K."/>
        </authorList>
    </citation>
    <scope>NUCLEOTIDE SEQUENCE [LARGE SCALE GENOMIC DNA]</scope>
</reference>
<evidence type="ECO:0008006" key="3">
    <source>
        <dbReference type="Google" id="ProtNLM"/>
    </source>
</evidence>